<feature type="compositionally biased region" description="Basic and acidic residues" evidence="1">
    <location>
        <begin position="49"/>
        <end position="71"/>
    </location>
</feature>
<comment type="caution">
    <text evidence="3">The sequence shown here is derived from an EMBL/GenBank/DDBJ whole genome shotgun (WGS) entry which is preliminary data.</text>
</comment>
<dbReference type="RefSeq" id="WP_115453161.1">
    <property type="nucleotide sequence ID" value="NZ_QNQT01000008.1"/>
</dbReference>
<feature type="transmembrane region" description="Helical" evidence="2">
    <location>
        <begin position="864"/>
        <end position="883"/>
    </location>
</feature>
<proteinExistence type="predicted"/>
<dbReference type="Proteomes" id="UP000257144">
    <property type="component" value="Unassembled WGS sequence"/>
</dbReference>
<feature type="transmembrane region" description="Helical" evidence="2">
    <location>
        <begin position="381"/>
        <end position="399"/>
    </location>
</feature>
<feature type="transmembrane region" description="Helical" evidence="2">
    <location>
        <begin position="1105"/>
        <end position="1124"/>
    </location>
</feature>
<evidence type="ECO:0000313" key="4">
    <source>
        <dbReference type="Proteomes" id="UP000257144"/>
    </source>
</evidence>
<gene>
    <name evidence="3" type="ORF">DRW41_16750</name>
</gene>
<organism evidence="3 4">
    <name type="scientific">Neobacillus piezotolerans</name>
    <dbReference type="NCBI Taxonomy" id="2259171"/>
    <lineage>
        <taxon>Bacteria</taxon>
        <taxon>Bacillati</taxon>
        <taxon>Bacillota</taxon>
        <taxon>Bacilli</taxon>
        <taxon>Bacillales</taxon>
        <taxon>Bacillaceae</taxon>
        <taxon>Neobacillus</taxon>
    </lineage>
</organism>
<keyword evidence="4" id="KW-1185">Reference proteome</keyword>
<feature type="transmembrane region" description="Helical" evidence="2">
    <location>
        <begin position="740"/>
        <end position="758"/>
    </location>
</feature>
<feature type="transmembrane region" description="Helical" evidence="2">
    <location>
        <begin position="1005"/>
        <end position="1020"/>
    </location>
</feature>
<feature type="transmembrane region" description="Helical" evidence="2">
    <location>
        <begin position="223"/>
        <end position="243"/>
    </location>
</feature>
<feature type="transmembrane region" description="Helical" evidence="2">
    <location>
        <begin position="105"/>
        <end position="126"/>
    </location>
</feature>
<keyword evidence="2" id="KW-1133">Transmembrane helix</keyword>
<dbReference type="AlphaFoldDB" id="A0A3D8GMU4"/>
<sequence>MEPHFRSEAWRIFRRELFNMKERGYLTPEAVAEVAKAHHRYHQDLLEEDRQREEARHPQAIEPQPEQHRDAAAPTPALQQKMPLVQQKPKKVLTNDQIRERNISWLLNIGVIFLLVGGLFVATSNWETMTAGMKSAAIALVSVLFYGFAYLSSRILKIEKTAFAFIVLGSLFLPIFVLSLGWFGLLGDYLSVTGEGKFLLGFLGSIVPSAAYVYFAKKLNSRLFAWFSLIGLTVAAGFLLASFKLPIDYFYLGIMGFNGAFIFLFNKLRKKSSIALFLKEFPIFIQASLVISTLLMLFFFDSNLVYGFNLLITAAIYLAMMFVSGRKEYHFVFSAMVVYGAYQMIEHSFLDDAGAIVYAAVAFGFAFVPKGLKGNLLLDKVFRYTSAVVSILAFFYISLEGMLLRAGEPSIVLLLAYIIIAGNFLYLSNTEKQPAFRYLSAAFLGAALYEGASLFGKYIFPLSTQTEIYFAGAALFLSFGLKAVRKETAPIMIPARDIGLGAMMFSSLIAFDLGEWLGLGVMLLLFCAPLFIFRRVDPRPLARNLSIWAIPLCAGLASLAFGQKAVLESEIFRGNYGYPAAFAAGAALLLVVSVVFKKKGDRELAASFFYTAQLMYTPGLISTAFWDIDPLIVRPALFIGGIGMYFLLYRMHRLQMTAVLISTVTLGFYFSIVASAYSQVQFSGFAKSLILPLAAITLLMLAFLIRKKDLLLYSGYGWSGHAVLPVSLMVAWFVFPEWSIYSLIASIAIYGISCFLTGADWKKILFLYSTYTTLFLSVSKGFTLAIRDYSGSYEFPVTSLGILFVWLLLKTGLKQWTQYFLAAFSIFGIASIAFSYPFTFLPYSVTLVYGAGTLAFLHKVKWDLTGILPILFLYFASMGYLSGSGLGSGWIFAITAAFGLLHAGVGYFVYQSLLYRGSQIQYSTFDWYTFGAFLYYLSLYPFSGESIWMAAVPGLVISFTLLMQRKRVGTTVGLFIPFLSGAYLLEPYYGVISTLSIPALFEREAYVLPLVALVIFLRKSMKGRYAQSTGKLQWAVLIFTAIVLVQDGLESNTVYDAIILGTLSLISLLVGMFFRVKSYFFIGVGVLLLNLFLQTRPLWGNLPWWGYLLAAGSLLIGIASYNEWRKQNPDKGGRFAGTRLKEKIVSSMKEWD</sequence>
<feature type="transmembrane region" description="Helical" evidence="2">
    <location>
        <begin position="249"/>
        <end position="269"/>
    </location>
</feature>
<feature type="transmembrane region" description="Helical" evidence="2">
    <location>
        <begin position="576"/>
        <end position="596"/>
    </location>
</feature>
<feature type="transmembrane region" description="Helical" evidence="2">
    <location>
        <begin position="435"/>
        <end position="456"/>
    </location>
</feature>
<feature type="transmembrane region" description="Helical" evidence="2">
    <location>
        <begin position="765"/>
        <end position="786"/>
    </location>
</feature>
<feature type="transmembrane region" description="Helical" evidence="2">
    <location>
        <begin position="198"/>
        <end position="216"/>
    </location>
</feature>
<feature type="transmembrane region" description="Helical" evidence="2">
    <location>
        <begin position="792"/>
        <end position="809"/>
    </location>
</feature>
<feature type="transmembrane region" description="Helical" evidence="2">
    <location>
        <begin position="608"/>
        <end position="626"/>
    </location>
</feature>
<feature type="transmembrane region" description="Helical" evidence="2">
    <location>
        <begin position="656"/>
        <end position="678"/>
    </location>
</feature>
<feature type="transmembrane region" description="Helical" evidence="2">
    <location>
        <begin position="331"/>
        <end position="349"/>
    </location>
</feature>
<reference evidence="3 4" key="1">
    <citation type="submission" date="2018-07" db="EMBL/GenBank/DDBJ databases">
        <title>Bacillus sp. YLB-04 draft genome sequence.</title>
        <authorList>
            <person name="Yu L."/>
            <person name="Tang X."/>
        </authorList>
    </citation>
    <scope>NUCLEOTIDE SEQUENCE [LARGE SCALE GENOMIC DNA]</scope>
    <source>
        <strain evidence="3 4">YLB-04</strain>
    </source>
</reference>
<keyword evidence="2" id="KW-0812">Transmembrane</keyword>
<feature type="transmembrane region" description="Helical" evidence="2">
    <location>
        <begin position="545"/>
        <end position="564"/>
    </location>
</feature>
<feature type="transmembrane region" description="Helical" evidence="2">
    <location>
        <begin position="163"/>
        <end position="186"/>
    </location>
</feature>
<evidence type="ECO:0000313" key="3">
    <source>
        <dbReference type="EMBL" id="RDU35783.1"/>
    </source>
</evidence>
<feature type="transmembrane region" description="Helical" evidence="2">
    <location>
        <begin position="946"/>
        <end position="963"/>
    </location>
</feature>
<name>A0A3D8GMU4_9BACI</name>
<feature type="transmembrane region" description="Helical" evidence="2">
    <location>
        <begin position="355"/>
        <end position="372"/>
    </location>
</feature>
<feature type="transmembrane region" description="Helical" evidence="2">
    <location>
        <begin position="281"/>
        <end position="300"/>
    </location>
</feature>
<dbReference type="EMBL" id="QNQT01000008">
    <property type="protein sequence ID" value="RDU35783.1"/>
    <property type="molecule type" value="Genomic_DNA"/>
</dbReference>
<feature type="transmembrane region" description="Helical" evidence="2">
    <location>
        <begin position="1032"/>
        <end position="1049"/>
    </location>
</feature>
<evidence type="ECO:0008006" key="5">
    <source>
        <dbReference type="Google" id="ProtNLM"/>
    </source>
</evidence>
<keyword evidence="2" id="KW-0472">Membrane</keyword>
<accession>A0A3D8GMU4</accession>
<evidence type="ECO:0000256" key="2">
    <source>
        <dbReference type="SAM" id="Phobius"/>
    </source>
</evidence>
<feature type="transmembrane region" description="Helical" evidence="2">
    <location>
        <begin position="132"/>
        <end position="151"/>
    </location>
</feature>
<feature type="transmembrane region" description="Helical" evidence="2">
    <location>
        <begin position="716"/>
        <end position="734"/>
    </location>
</feature>
<feature type="transmembrane region" description="Helical" evidence="2">
    <location>
        <begin position="968"/>
        <end position="985"/>
    </location>
</feature>
<feature type="transmembrane region" description="Helical" evidence="2">
    <location>
        <begin position="1079"/>
        <end position="1099"/>
    </location>
</feature>
<feature type="transmembrane region" description="Helical" evidence="2">
    <location>
        <begin position="684"/>
        <end position="704"/>
    </location>
</feature>
<feature type="transmembrane region" description="Helical" evidence="2">
    <location>
        <begin position="816"/>
        <end position="834"/>
    </location>
</feature>
<dbReference type="OrthoDB" id="1815069at2"/>
<feature type="region of interest" description="Disordered" evidence="1">
    <location>
        <begin position="49"/>
        <end position="72"/>
    </location>
</feature>
<evidence type="ECO:0000256" key="1">
    <source>
        <dbReference type="SAM" id="MobiDB-lite"/>
    </source>
</evidence>
<feature type="transmembrane region" description="Helical" evidence="2">
    <location>
        <begin position="1055"/>
        <end position="1074"/>
    </location>
</feature>
<feature type="transmembrane region" description="Helical" evidence="2">
    <location>
        <begin position="306"/>
        <end position="324"/>
    </location>
</feature>
<feature type="transmembrane region" description="Helical" evidence="2">
    <location>
        <begin position="411"/>
        <end position="428"/>
    </location>
</feature>
<feature type="transmembrane region" description="Helical" evidence="2">
    <location>
        <begin position="516"/>
        <end position="533"/>
    </location>
</feature>
<protein>
    <recommendedName>
        <fullName evidence="5">DUF2157 domain-containing protein</fullName>
    </recommendedName>
</protein>
<feature type="transmembrane region" description="Helical" evidence="2">
    <location>
        <begin position="632"/>
        <end position="649"/>
    </location>
</feature>
<feature type="transmembrane region" description="Helical" evidence="2">
    <location>
        <begin position="889"/>
        <end position="910"/>
    </location>
</feature>